<dbReference type="InterPro" id="IPR009057">
    <property type="entry name" value="Homeodomain-like_sf"/>
</dbReference>
<dbReference type="PANTHER" id="PTHR32071:SF57">
    <property type="entry name" value="C4-DICARBOXYLATE TRANSPORT TRANSCRIPTIONAL REGULATORY PROTEIN DCTD"/>
    <property type="match status" value="1"/>
</dbReference>
<dbReference type="PROSITE" id="PS50110">
    <property type="entry name" value="RESPONSE_REGULATORY"/>
    <property type="match status" value="1"/>
</dbReference>
<dbReference type="Proteomes" id="UP000236724">
    <property type="component" value="Unassembled WGS sequence"/>
</dbReference>
<feature type="domain" description="Sigma-54 factor interaction" evidence="6">
    <location>
        <begin position="140"/>
        <end position="369"/>
    </location>
</feature>
<sequence>MPKLLIIDDDVASCRTLQLHLMTQDFEVQTAYDVESGMNLARQMQPDLIILDISMPGRSGLEALPDFRQDYPDAPVIMITAFQDMESTIAAMQGGATEYIHKPIDINELDNAISCALERQKNKHDNIKVTCNDRLNKNSMVGKSWMMKEVFKTIGLVAKQPVTVLITGESGTGKELVAKAIHNASNRGEQPFVAINCAALVETLLESDMFGHEKGSFTGAVNRQQGKFELTRGGTIFLDEVGELSPIIQAKLLRVLQEKEFSPIGSSKVIKTGARILAATNVNLQNAVTSGEFREDLFYRLQVVTIDIPPLRERREDIIDLVQVLLSKINKELKKSITRLSNETIEAFMHYDWPGNVRELKNVLTKAVALCPSDTITLDLVSQEISQLQPNRKKMSFIEEDNDELALLSLEDIEKLHIIRVLESTNWHKGKTCEILGVSRPRLRRMLRNYHIREPQEYN</sequence>
<evidence type="ECO:0000259" key="6">
    <source>
        <dbReference type="PROSITE" id="PS50045"/>
    </source>
</evidence>
<name>A0A1H6FF05_9GAMM</name>
<dbReference type="AlphaFoldDB" id="A0A1H6FF05"/>
<dbReference type="Gene3D" id="1.10.8.60">
    <property type="match status" value="1"/>
</dbReference>
<keyword evidence="2" id="KW-0067">ATP-binding</keyword>
<dbReference type="Pfam" id="PF25601">
    <property type="entry name" value="AAA_lid_14"/>
    <property type="match status" value="1"/>
</dbReference>
<feature type="domain" description="Response regulatory" evidence="7">
    <location>
        <begin position="3"/>
        <end position="117"/>
    </location>
</feature>
<protein>
    <submittedName>
        <fullName evidence="8">Transcriptional regulatory protein ZraR</fullName>
    </submittedName>
</protein>
<feature type="modified residue" description="4-aspartylphosphate" evidence="5">
    <location>
        <position position="52"/>
    </location>
</feature>
<dbReference type="RefSeq" id="WP_103921523.1">
    <property type="nucleotide sequence ID" value="NZ_FMSV02000542.1"/>
</dbReference>
<dbReference type="PROSITE" id="PS00675">
    <property type="entry name" value="SIGMA54_INTERACT_1"/>
    <property type="match status" value="1"/>
</dbReference>
<dbReference type="Gene3D" id="1.10.10.60">
    <property type="entry name" value="Homeodomain-like"/>
    <property type="match status" value="1"/>
</dbReference>
<dbReference type="SMART" id="SM00448">
    <property type="entry name" value="REC"/>
    <property type="match status" value="1"/>
</dbReference>
<dbReference type="InterPro" id="IPR002197">
    <property type="entry name" value="HTH_Fis"/>
</dbReference>
<dbReference type="SUPFAM" id="SSF46689">
    <property type="entry name" value="Homeodomain-like"/>
    <property type="match status" value="1"/>
</dbReference>
<evidence type="ECO:0000313" key="8">
    <source>
        <dbReference type="EMBL" id="SEH07929.1"/>
    </source>
</evidence>
<dbReference type="Pfam" id="PF00072">
    <property type="entry name" value="Response_reg"/>
    <property type="match status" value="1"/>
</dbReference>
<keyword evidence="5" id="KW-0597">Phosphoprotein</keyword>
<gene>
    <name evidence="8" type="primary">zraR_2</name>
    <name evidence="8" type="ORF">MBHS_03816</name>
</gene>
<dbReference type="InterPro" id="IPR027417">
    <property type="entry name" value="P-loop_NTPase"/>
</dbReference>
<dbReference type="SMART" id="SM00382">
    <property type="entry name" value="AAA"/>
    <property type="match status" value="1"/>
</dbReference>
<dbReference type="CDD" id="cd00009">
    <property type="entry name" value="AAA"/>
    <property type="match status" value="1"/>
</dbReference>
<dbReference type="GO" id="GO:0005524">
    <property type="term" value="F:ATP binding"/>
    <property type="evidence" value="ECO:0007669"/>
    <property type="project" value="UniProtKB-KW"/>
</dbReference>
<dbReference type="GO" id="GO:0043565">
    <property type="term" value="F:sequence-specific DNA binding"/>
    <property type="evidence" value="ECO:0007669"/>
    <property type="project" value="InterPro"/>
</dbReference>
<dbReference type="CDD" id="cd00156">
    <property type="entry name" value="REC"/>
    <property type="match status" value="1"/>
</dbReference>
<proteinExistence type="predicted"/>
<keyword evidence="3" id="KW-0805">Transcription regulation</keyword>
<dbReference type="GO" id="GO:0000160">
    <property type="term" value="P:phosphorelay signal transduction system"/>
    <property type="evidence" value="ECO:0007669"/>
    <property type="project" value="InterPro"/>
</dbReference>
<dbReference type="InterPro" id="IPR058031">
    <property type="entry name" value="AAA_lid_NorR"/>
</dbReference>
<dbReference type="SUPFAM" id="SSF52172">
    <property type="entry name" value="CheY-like"/>
    <property type="match status" value="1"/>
</dbReference>
<evidence type="ECO:0000256" key="4">
    <source>
        <dbReference type="ARBA" id="ARBA00023163"/>
    </source>
</evidence>
<dbReference type="Pfam" id="PF00158">
    <property type="entry name" value="Sigma54_activat"/>
    <property type="match status" value="1"/>
</dbReference>
<dbReference type="SUPFAM" id="SSF52540">
    <property type="entry name" value="P-loop containing nucleoside triphosphate hydrolases"/>
    <property type="match status" value="1"/>
</dbReference>
<dbReference type="Pfam" id="PF02954">
    <property type="entry name" value="HTH_8"/>
    <property type="match status" value="1"/>
</dbReference>
<dbReference type="GO" id="GO:0006355">
    <property type="term" value="P:regulation of DNA-templated transcription"/>
    <property type="evidence" value="ECO:0007669"/>
    <property type="project" value="InterPro"/>
</dbReference>
<keyword evidence="1" id="KW-0547">Nucleotide-binding</keyword>
<dbReference type="PROSITE" id="PS00688">
    <property type="entry name" value="SIGMA54_INTERACT_3"/>
    <property type="match status" value="1"/>
</dbReference>
<keyword evidence="4" id="KW-0804">Transcription</keyword>
<organism evidence="8 9">
    <name type="scientific">Candidatus Venteria ishoeyi</name>
    <dbReference type="NCBI Taxonomy" id="1899563"/>
    <lineage>
        <taxon>Bacteria</taxon>
        <taxon>Pseudomonadati</taxon>
        <taxon>Pseudomonadota</taxon>
        <taxon>Gammaproteobacteria</taxon>
        <taxon>Thiotrichales</taxon>
        <taxon>Thiotrichaceae</taxon>
        <taxon>Venteria</taxon>
    </lineage>
</organism>
<dbReference type="InterPro" id="IPR025944">
    <property type="entry name" value="Sigma_54_int_dom_CS"/>
</dbReference>
<accession>A0A1H6FF05</accession>
<evidence type="ECO:0000256" key="5">
    <source>
        <dbReference type="PROSITE-ProRule" id="PRU00169"/>
    </source>
</evidence>
<evidence type="ECO:0000313" key="9">
    <source>
        <dbReference type="Proteomes" id="UP000236724"/>
    </source>
</evidence>
<keyword evidence="9" id="KW-1185">Reference proteome</keyword>
<dbReference type="FunFam" id="3.40.50.300:FF:000006">
    <property type="entry name" value="DNA-binding transcriptional regulator NtrC"/>
    <property type="match status" value="1"/>
</dbReference>
<dbReference type="InterPro" id="IPR011006">
    <property type="entry name" value="CheY-like_superfamily"/>
</dbReference>
<dbReference type="InterPro" id="IPR001789">
    <property type="entry name" value="Sig_transdc_resp-reg_receiver"/>
</dbReference>
<reference evidence="8 9" key="1">
    <citation type="submission" date="2016-10" db="EMBL/GenBank/DDBJ databases">
        <authorList>
            <person name="de Groot N.N."/>
        </authorList>
    </citation>
    <scope>NUCLEOTIDE SEQUENCE [LARGE SCALE GENOMIC DNA]</scope>
    <source>
        <strain evidence="8">MBHS1</strain>
    </source>
</reference>
<dbReference type="EMBL" id="FMSV02000542">
    <property type="protein sequence ID" value="SEH07929.1"/>
    <property type="molecule type" value="Genomic_DNA"/>
</dbReference>
<evidence type="ECO:0000256" key="2">
    <source>
        <dbReference type="ARBA" id="ARBA00022840"/>
    </source>
</evidence>
<dbReference type="InterPro" id="IPR025662">
    <property type="entry name" value="Sigma_54_int_dom_ATP-bd_1"/>
</dbReference>
<evidence type="ECO:0000256" key="3">
    <source>
        <dbReference type="ARBA" id="ARBA00023015"/>
    </source>
</evidence>
<dbReference type="PROSITE" id="PS50045">
    <property type="entry name" value="SIGMA54_INTERACT_4"/>
    <property type="match status" value="1"/>
</dbReference>
<dbReference type="OrthoDB" id="5297379at2"/>
<dbReference type="InterPro" id="IPR002078">
    <property type="entry name" value="Sigma_54_int"/>
</dbReference>
<dbReference type="InterPro" id="IPR003593">
    <property type="entry name" value="AAA+_ATPase"/>
</dbReference>
<dbReference type="Gene3D" id="3.40.50.2300">
    <property type="match status" value="1"/>
</dbReference>
<dbReference type="Gene3D" id="3.40.50.300">
    <property type="entry name" value="P-loop containing nucleotide triphosphate hydrolases"/>
    <property type="match status" value="1"/>
</dbReference>
<dbReference type="PANTHER" id="PTHR32071">
    <property type="entry name" value="TRANSCRIPTIONAL REGULATORY PROTEIN"/>
    <property type="match status" value="1"/>
</dbReference>
<evidence type="ECO:0000259" key="7">
    <source>
        <dbReference type="PROSITE" id="PS50110"/>
    </source>
</evidence>
<evidence type="ECO:0000256" key="1">
    <source>
        <dbReference type="ARBA" id="ARBA00022741"/>
    </source>
</evidence>